<dbReference type="EMBL" id="SIJK02000023">
    <property type="protein sequence ID" value="MBP1466739.1"/>
    <property type="molecule type" value="Genomic_DNA"/>
</dbReference>
<gene>
    <name evidence="1" type="ORF">EYB53_013570</name>
</gene>
<organism evidence="1 2">
    <name type="scientific">Candidatus Chloroploca mongolica</name>
    <dbReference type="NCBI Taxonomy" id="2528176"/>
    <lineage>
        <taxon>Bacteria</taxon>
        <taxon>Bacillati</taxon>
        <taxon>Chloroflexota</taxon>
        <taxon>Chloroflexia</taxon>
        <taxon>Chloroflexales</taxon>
        <taxon>Chloroflexineae</taxon>
        <taxon>Oscillochloridaceae</taxon>
        <taxon>Candidatus Chloroploca</taxon>
    </lineage>
</organism>
<name>A0ABS4DBR9_9CHLR</name>
<keyword evidence="2" id="KW-1185">Reference proteome</keyword>
<sequence>MAIFPGRAHQGPFFVQNTYMLAQDFHQSLIQRKGSFPRARFGRLQDKDALALGVGDALQLTANP</sequence>
<protein>
    <submittedName>
        <fullName evidence="1">Uncharacterized protein</fullName>
    </submittedName>
</protein>
<comment type="caution">
    <text evidence="1">The sequence shown here is derived from an EMBL/GenBank/DDBJ whole genome shotgun (WGS) entry which is preliminary data.</text>
</comment>
<reference evidence="1 2" key="1">
    <citation type="submission" date="2021-03" db="EMBL/GenBank/DDBJ databases">
        <authorList>
            <person name="Grouzdev D.S."/>
        </authorList>
    </citation>
    <scope>NUCLEOTIDE SEQUENCE [LARGE SCALE GENOMIC DNA]</scope>
    <source>
        <strain evidence="1 2">M50-1</strain>
    </source>
</reference>
<evidence type="ECO:0000313" key="1">
    <source>
        <dbReference type="EMBL" id="MBP1466739.1"/>
    </source>
</evidence>
<dbReference type="Proteomes" id="UP001193081">
    <property type="component" value="Unassembled WGS sequence"/>
</dbReference>
<proteinExistence type="predicted"/>
<accession>A0ABS4DBR9</accession>
<evidence type="ECO:0000313" key="2">
    <source>
        <dbReference type="Proteomes" id="UP001193081"/>
    </source>
</evidence>